<reference evidence="16" key="3">
    <citation type="submission" date="2021-10" db="EMBL/GenBank/DDBJ databases">
        <title>Collection of gut derived symbiotic bacterial strains cultured from healthy donors.</title>
        <authorList>
            <person name="Lin H."/>
            <person name="Littmann E."/>
            <person name="Kohout C."/>
            <person name="Pamer E.G."/>
        </authorList>
    </citation>
    <scope>NUCLEOTIDE SEQUENCE</scope>
    <source>
        <strain evidence="16">DFI.4.48</strain>
    </source>
</reference>
<evidence type="ECO:0000256" key="9">
    <source>
        <dbReference type="ARBA" id="ARBA00023239"/>
    </source>
</evidence>
<dbReference type="AlphaFoldDB" id="A0A2T3G0Y9"/>
<comment type="caution">
    <text evidence="17">The sequence shown here is derived from an EMBL/GenBank/DDBJ whole genome shotgun (WGS) entry which is preliminary data.</text>
</comment>
<evidence type="ECO:0000256" key="2">
    <source>
        <dbReference type="ARBA" id="ARBA00005120"/>
    </source>
</evidence>
<proteinExistence type="inferred from homology"/>
<evidence type="ECO:0000313" key="18">
    <source>
        <dbReference type="Proteomes" id="UP000241201"/>
    </source>
</evidence>
<dbReference type="InterPro" id="IPR020625">
    <property type="entry name" value="Schiff_base-form_aldolases_AS"/>
</dbReference>
<dbReference type="InterPro" id="IPR013785">
    <property type="entry name" value="Aldolase_TIM"/>
</dbReference>
<evidence type="ECO:0000256" key="10">
    <source>
        <dbReference type="ARBA" id="ARBA00023270"/>
    </source>
</evidence>
<dbReference type="GO" id="GO:0008840">
    <property type="term" value="F:4-hydroxy-tetrahydrodipicolinate synthase activity"/>
    <property type="evidence" value="ECO:0007669"/>
    <property type="project" value="UniProtKB-UniRule"/>
</dbReference>
<keyword evidence="9 12" id="KW-0456">Lyase</keyword>
<evidence type="ECO:0000256" key="4">
    <source>
        <dbReference type="ARBA" id="ARBA00012086"/>
    </source>
</evidence>
<evidence type="ECO:0000256" key="11">
    <source>
        <dbReference type="ARBA" id="ARBA00047836"/>
    </source>
</evidence>
<gene>
    <name evidence="12 16" type="primary">dapA</name>
    <name evidence="17" type="ORF">C7U55_03510</name>
    <name evidence="16" type="ORF">LJD69_01220</name>
</gene>
<dbReference type="EC" id="4.3.3.7" evidence="4 12"/>
<dbReference type="CDD" id="cd00950">
    <property type="entry name" value="DHDPS"/>
    <property type="match status" value="1"/>
</dbReference>
<dbReference type="PANTHER" id="PTHR12128">
    <property type="entry name" value="DIHYDRODIPICOLINATE SYNTHASE"/>
    <property type="match status" value="1"/>
</dbReference>
<evidence type="ECO:0000256" key="6">
    <source>
        <dbReference type="ARBA" id="ARBA00022605"/>
    </source>
</evidence>
<dbReference type="Gene3D" id="3.20.20.70">
    <property type="entry name" value="Aldolase class I"/>
    <property type="match status" value="1"/>
</dbReference>
<name>A0A2T3G0Y9_9FIRM</name>
<evidence type="ECO:0000256" key="8">
    <source>
        <dbReference type="ARBA" id="ARBA00023154"/>
    </source>
</evidence>
<comment type="caution">
    <text evidence="12">Was originally thought to be a dihydrodipicolinate synthase (DHDPS), catalyzing the condensation of (S)-aspartate-beta-semialdehyde [(S)-ASA] and pyruvate to dihydrodipicolinate (DHDP). However, it was shown in E.coli that the product of the enzymatic reaction is not dihydrodipicolinate but in fact (4S)-4-hydroxy-2,3,4,5-tetrahydro-(2S)-dipicolinic acid (HTPA), and that the consecutive dehydration reaction leading to DHDP is not spontaneous but catalyzed by DapB.</text>
</comment>
<dbReference type="EMBL" id="PYLP01000003">
    <property type="protein sequence ID" value="PST41224.1"/>
    <property type="molecule type" value="Genomic_DNA"/>
</dbReference>
<dbReference type="UniPathway" id="UPA00034">
    <property type="reaction ID" value="UER00017"/>
</dbReference>
<evidence type="ECO:0000256" key="3">
    <source>
        <dbReference type="ARBA" id="ARBA00007592"/>
    </source>
</evidence>
<dbReference type="PANTHER" id="PTHR12128:SF66">
    <property type="entry name" value="4-HYDROXY-2-OXOGLUTARATE ALDOLASE, MITOCHONDRIAL"/>
    <property type="match status" value="1"/>
</dbReference>
<dbReference type="InterPro" id="IPR002220">
    <property type="entry name" value="DapA-like"/>
</dbReference>
<dbReference type="Proteomes" id="UP000241201">
    <property type="component" value="Unassembled WGS sequence"/>
</dbReference>
<keyword evidence="18" id="KW-1185">Reference proteome</keyword>
<evidence type="ECO:0000256" key="13">
    <source>
        <dbReference type="PIRNR" id="PIRNR001365"/>
    </source>
</evidence>
<keyword evidence="7 12" id="KW-0220">Diaminopimelate biosynthesis</keyword>
<evidence type="ECO:0000256" key="7">
    <source>
        <dbReference type="ARBA" id="ARBA00022915"/>
    </source>
</evidence>
<reference evidence="17" key="2">
    <citation type="journal article" date="2019" name="Int. J. Syst. Evol. Microbiol.">
        <title>Faecalibacillus intestinalis gen. nov., sp. nov. and Faecalibacillus faecis sp. nov., isolated from human faeces.</title>
        <authorList>
            <person name="Seo B."/>
            <person name="Jeon K."/>
            <person name="Baek I."/>
            <person name="Lee Y.M."/>
            <person name="Baek K."/>
            <person name="Ko G."/>
        </authorList>
    </citation>
    <scope>NUCLEOTIDE SEQUENCE</scope>
    <source>
        <strain evidence="17">SNUG30370</strain>
    </source>
</reference>
<evidence type="ECO:0000256" key="14">
    <source>
        <dbReference type="PIRSR" id="PIRSR001365-1"/>
    </source>
</evidence>
<dbReference type="NCBIfam" id="TIGR00674">
    <property type="entry name" value="dapA"/>
    <property type="match status" value="1"/>
</dbReference>
<comment type="subunit">
    <text evidence="12">Homotetramer; dimer of dimers.</text>
</comment>
<dbReference type="EMBL" id="JAJDKZ010000002">
    <property type="protein sequence ID" value="MCB8609212.1"/>
    <property type="molecule type" value="Genomic_DNA"/>
</dbReference>
<protein>
    <recommendedName>
        <fullName evidence="4 12">4-hydroxy-tetrahydrodipicolinate synthase</fullName>
        <shortName evidence="12">HTPA synthase</shortName>
        <ecNumber evidence="4 12">4.3.3.7</ecNumber>
    </recommendedName>
</protein>
<evidence type="ECO:0000256" key="15">
    <source>
        <dbReference type="PIRSR" id="PIRSR001365-2"/>
    </source>
</evidence>
<feature type="site" description="Part of a proton relay during catalysis" evidence="12">
    <location>
        <position position="46"/>
    </location>
</feature>
<dbReference type="PROSITE" id="PS00666">
    <property type="entry name" value="DHDPS_2"/>
    <property type="match status" value="1"/>
</dbReference>
<comment type="subcellular location">
    <subcellularLocation>
        <location evidence="12">Cytoplasm</location>
    </subcellularLocation>
</comment>
<sequence length="297" mass="32227">MTIFEGSAVALVLPMFDNGDIDFEGFKKQVQRMIDGGVQALLVNGTTGETATITIEDEFKLLDLTLELAKGTGVKVICGAGSNDTQTALKKARYAKEKGADAILVVTPYYNKTSQRGLIQHYTTIADAVDIPMILYNVPGRTGLNISVDTVVELAKHKNIQAMKDATDNIAYAMEVLAKTADLDFDLYSGCDDNILPFMAAGGKGVISVTSNLYPEAVEKLTQLILKGNIKEAQPLAYALDPISRLLFIDVNPIMPKAALAKMGVCGEYLRLPLITTTDENKKALFDAMDEFEKLGY</sequence>
<evidence type="ECO:0000256" key="12">
    <source>
        <dbReference type="HAMAP-Rule" id="MF_00418"/>
    </source>
</evidence>
<reference evidence="18" key="1">
    <citation type="submission" date="2018-03" db="EMBL/GenBank/DDBJ databases">
        <title>Lachnoclostridium SNUG30370 gen.nov., sp.nov., isolated from human faeces.</title>
        <authorList>
            <person name="Seo B."/>
            <person name="Jeon K."/>
            <person name="Ko G."/>
        </authorList>
    </citation>
    <scope>NUCLEOTIDE SEQUENCE [LARGE SCALE GENOMIC DNA]</scope>
    <source>
        <strain evidence="18">SNUG30370</strain>
    </source>
</reference>
<keyword evidence="8 12" id="KW-0457">Lysine biosynthesis</keyword>
<feature type="binding site" evidence="12 15">
    <location>
        <position position="207"/>
    </location>
    <ligand>
        <name>pyruvate</name>
        <dbReference type="ChEBI" id="CHEBI:15361"/>
    </ligand>
</feature>
<feature type="binding site" evidence="12 15">
    <location>
        <position position="47"/>
    </location>
    <ligand>
        <name>pyruvate</name>
        <dbReference type="ChEBI" id="CHEBI:15361"/>
    </ligand>
</feature>
<evidence type="ECO:0000256" key="5">
    <source>
        <dbReference type="ARBA" id="ARBA00022490"/>
    </source>
</evidence>
<dbReference type="Pfam" id="PF00701">
    <property type="entry name" value="DHDPS"/>
    <property type="match status" value="1"/>
</dbReference>
<evidence type="ECO:0000313" key="17">
    <source>
        <dbReference type="EMBL" id="PST41224.1"/>
    </source>
</evidence>
<comment type="function">
    <text evidence="1 12">Catalyzes the condensation of (S)-aspartate-beta-semialdehyde [(S)-ASA] and pyruvate to 4-hydroxy-tetrahydrodipicolinate (HTPA).</text>
</comment>
<keyword evidence="5 12" id="KW-0963">Cytoplasm</keyword>
<dbReference type="GeneID" id="77470171"/>
<dbReference type="RefSeq" id="WP_106987380.1">
    <property type="nucleotide sequence ID" value="NZ_DBGDQT010000052.1"/>
</dbReference>
<accession>A0A2T3G0Y9</accession>
<keyword evidence="10 12" id="KW-0704">Schiff base</keyword>
<keyword evidence="6 12" id="KW-0028">Amino-acid biosynthesis</keyword>
<dbReference type="GO" id="GO:0019877">
    <property type="term" value="P:diaminopimelate biosynthetic process"/>
    <property type="evidence" value="ECO:0007669"/>
    <property type="project" value="UniProtKB-UniRule"/>
</dbReference>
<comment type="catalytic activity">
    <reaction evidence="11 12">
        <text>L-aspartate 4-semialdehyde + pyruvate = (2S,4S)-4-hydroxy-2,3,4,5-tetrahydrodipicolinate + H2O + H(+)</text>
        <dbReference type="Rhea" id="RHEA:34171"/>
        <dbReference type="ChEBI" id="CHEBI:15361"/>
        <dbReference type="ChEBI" id="CHEBI:15377"/>
        <dbReference type="ChEBI" id="CHEBI:15378"/>
        <dbReference type="ChEBI" id="CHEBI:67139"/>
        <dbReference type="ChEBI" id="CHEBI:537519"/>
        <dbReference type="EC" id="4.3.3.7"/>
    </reaction>
</comment>
<dbReference type="SMART" id="SM01130">
    <property type="entry name" value="DHDPS"/>
    <property type="match status" value="1"/>
</dbReference>
<evidence type="ECO:0000256" key="1">
    <source>
        <dbReference type="ARBA" id="ARBA00003294"/>
    </source>
</evidence>
<dbReference type="GO" id="GO:0005737">
    <property type="term" value="C:cytoplasm"/>
    <property type="evidence" value="ECO:0007669"/>
    <property type="project" value="UniProtKB-SubCell"/>
</dbReference>
<dbReference type="PRINTS" id="PR00146">
    <property type="entry name" value="DHPICSNTHASE"/>
</dbReference>
<dbReference type="Proteomes" id="UP001198439">
    <property type="component" value="Unassembled WGS sequence"/>
</dbReference>
<dbReference type="PIRSF" id="PIRSF001365">
    <property type="entry name" value="DHDPS"/>
    <property type="match status" value="1"/>
</dbReference>
<dbReference type="InterPro" id="IPR005263">
    <property type="entry name" value="DapA"/>
</dbReference>
<evidence type="ECO:0000313" key="16">
    <source>
        <dbReference type="EMBL" id="MCB8609212.1"/>
    </source>
</evidence>
<dbReference type="SUPFAM" id="SSF51569">
    <property type="entry name" value="Aldolase"/>
    <property type="match status" value="1"/>
</dbReference>
<feature type="active site" description="Schiff-base intermediate with substrate" evidence="12 14">
    <location>
        <position position="164"/>
    </location>
</feature>
<feature type="site" description="Part of a proton relay during catalysis" evidence="12">
    <location>
        <position position="110"/>
    </location>
</feature>
<dbReference type="HAMAP" id="MF_00418">
    <property type="entry name" value="DapA"/>
    <property type="match status" value="1"/>
</dbReference>
<feature type="active site" description="Proton donor/acceptor" evidence="12 14">
    <location>
        <position position="136"/>
    </location>
</feature>
<comment type="pathway">
    <text evidence="2 12">Amino-acid biosynthesis; L-lysine biosynthesis via DAP pathway; (S)-tetrahydrodipicolinate from L-aspartate: step 3/4.</text>
</comment>
<dbReference type="GO" id="GO:0009089">
    <property type="term" value="P:lysine biosynthetic process via diaminopimelate"/>
    <property type="evidence" value="ECO:0007669"/>
    <property type="project" value="UniProtKB-UniRule"/>
</dbReference>
<comment type="similarity">
    <text evidence="3 12 13">Belongs to the DapA family.</text>
</comment>
<organism evidence="17 18">
    <name type="scientific">Faecalibacillus faecis</name>
    <dbReference type="NCBI Taxonomy" id="1982628"/>
    <lineage>
        <taxon>Bacteria</taxon>
        <taxon>Bacillati</taxon>
        <taxon>Bacillota</taxon>
        <taxon>Erysipelotrichia</taxon>
        <taxon>Erysipelotrichales</taxon>
        <taxon>Coprobacillaceae</taxon>
        <taxon>Faecalibacillus</taxon>
    </lineage>
</organism>